<dbReference type="EMBL" id="CM020618">
    <property type="protein sequence ID" value="KAK1861769.1"/>
    <property type="molecule type" value="Genomic_DNA"/>
</dbReference>
<comment type="caution">
    <text evidence="1">The sequence shown here is derived from an EMBL/GenBank/DDBJ whole genome shotgun (WGS) entry which is preliminary data.</text>
</comment>
<accession>A0ACC3BUN6</accession>
<reference evidence="1" key="1">
    <citation type="submission" date="2019-11" db="EMBL/GenBank/DDBJ databases">
        <title>Nori genome reveals adaptations in red seaweeds to the harsh intertidal environment.</title>
        <authorList>
            <person name="Wang D."/>
            <person name="Mao Y."/>
        </authorList>
    </citation>
    <scope>NUCLEOTIDE SEQUENCE</scope>
    <source>
        <tissue evidence="1">Gametophyte</tissue>
    </source>
</reference>
<evidence type="ECO:0000313" key="1">
    <source>
        <dbReference type="EMBL" id="KAK1861769.1"/>
    </source>
</evidence>
<protein>
    <submittedName>
        <fullName evidence="1">Uncharacterized protein</fullName>
    </submittedName>
</protein>
<proteinExistence type="predicted"/>
<evidence type="ECO:0000313" key="2">
    <source>
        <dbReference type="Proteomes" id="UP000798662"/>
    </source>
</evidence>
<name>A0ACC3BUN6_PYRYE</name>
<keyword evidence="2" id="KW-1185">Reference proteome</keyword>
<gene>
    <name evidence="1" type="ORF">I4F81_004349</name>
</gene>
<organism evidence="1 2">
    <name type="scientific">Pyropia yezoensis</name>
    <name type="common">Susabi-nori</name>
    <name type="synonym">Porphyra yezoensis</name>
    <dbReference type="NCBI Taxonomy" id="2788"/>
    <lineage>
        <taxon>Eukaryota</taxon>
        <taxon>Rhodophyta</taxon>
        <taxon>Bangiophyceae</taxon>
        <taxon>Bangiales</taxon>
        <taxon>Bangiaceae</taxon>
        <taxon>Pyropia</taxon>
    </lineage>
</organism>
<sequence length="152" mass="15740">MATTPFAYRFHSAIHTVHIVLLALQVVSVGLRLRELPTAETVIPAVETAVLALVAAAGGRLRYVAAPARAPHPARRRAYLFYVAIGTVYGLLNAATSVAVMVFAARAAVGGDIHTVATVVACIVGLIAILTILDCWLCRKLVTPAGEGGGGG</sequence>
<dbReference type="Proteomes" id="UP000798662">
    <property type="component" value="Chromosome 1"/>
</dbReference>